<accession>A0AAW2Z0D3</accession>
<gene>
    <name evidence="1" type="ORF">AKO1_014167</name>
</gene>
<dbReference type="Proteomes" id="UP001431209">
    <property type="component" value="Unassembled WGS sequence"/>
</dbReference>
<comment type="caution">
    <text evidence="1">The sequence shown here is derived from an EMBL/GenBank/DDBJ whole genome shotgun (WGS) entry which is preliminary data.</text>
</comment>
<dbReference type="EMBL" id="JAOPGA020000904">
    <property type="protein sequence ID" value="KAL0482885.1"/>
    <property type="molecule type" value="Genomic_DNA"/>
</dbReference>
<reference evidence="1 2" key="1">
    <citation type="submission" date="2024-03" db="EMBL/GenBank/DDBJ databases">
        <title>The Acrasis kona genome and developmental transcriptomes reveal deep origins of eukaryotic multicellular pathways.</title>
        <authorList>
            <person name="Sheikh S."/>
            <person name="Fu C.-J."/>
            <person name="Brown M.W."/>
            <person name="Baldauf S.L."/>
        </authorList>
    </citation>
    <scope>NUCLEOTIDE SEQUENCE [LARGE SCALE GENOMIC DNA]</scope>
    <source>
        <strain evidence="1 2">ATCC MYA-3509</strain>
    </source>
</reference>
<protein>
    <submittedName>
        <fullName evidence="1">Leucine tRS</fullName>
    </submittedName>
</protein>
<proteinExistence type="predicted"/>
<evidence type="ECO:0000313" key="1">
    <source>
        <dbReference type="EMBL" id="KAL0482885.1"/>
    </source>
</evidence>
<dbReference type="AlphaFoldDB" id="A0AAW2Z0D3"/>
<evidence type="ECO:0000313" key="2">
    <source>
        <dbReference type="Proteomes" id="UP001431209"/>
    </source>
</evidence>
<organism evidence="1 2">
    <name type="scientific">Acrasis kona</name>
    <dbReference type="NCBI Taxonomy" id="1008807"/>
    <lineage>
        <taxon>Eukaryota</taxon>
        <taxon>Discoba</taxon>
        <taxon>Heterolobosea</taxon>
        <taxon>Tetramitia</taxon>
        <taxon>Eutetramitia</taxon>
        <taxon>Acrasidae</taxon>
        <taxon>Acrasis</taxon>
    </lineage>
</organism>
<sequence length="92" mass="10749">MKKVKYCHPLDLNKLNKKVGYDDVYSTTYHLSCPSCGELMYTYVSLSSDSRDPPNKTTHANYDWYKEAFTSTYGKEQWNLYGREVEVVDCLD</sequence>
<keyword evidence="2" id="KW-1185">Reference proteome</keyword>
<name>A0AAW2Z0D3_9EUKA</name>